<dbReference type="PRINTS" id="PR00395">
    <property type="entry name" value="RIBOSOMALS2"/>
</dbReference>
<dbReference type="InterPro" id="IPR001865">
    <property type="entry name" value="Ribosomal_uS2"/>
</dbReference>
<dbReference type="CDD" id="cd01425">
    <property type="entry name" value="RPS2"/>
    <property type="match status" value="1"/>
</dbReference>
<dbReference type="PROSITE" id="PS00962">
    <property type="entry name" value="RIBOSOMAL_S2_1"/>
    <property type="match status" value="1"/>
</dbReference>
<dbReference type="Pfam" id="PF00318">
    <property type="entry name" value="Ribosomal_S2"/>
    <property type="match status" value="1"/>
</dbReference>
<evidence type="ECO:0000256" key="1">
    <source>
        <dbReference type="ARBA" id="ARBA00006242"/>
    </source>
</evidence>
<protein>
    <submittedName>
        <fullName evidence="4">37S ribosomal protein MRP4, mitochondrial</fullName>
    </submittedName>
</protein>
<evidence type="ECO:0000256" key="3">
    <source>
        <dbReference type="ARBA" id="ARBA00023274"/>
    </source>
</evidence>
<organism evidence="4 5">
    <name type="scientific">Colletotrichum chlorophyti</name>
    <dbReference type="NCBI Taxonomy" id="708187"/>
    <lineage>
        <taxon>Eukaryota</taxon>
        <taxon>Fungi</taxon>
        <taxon>Dikarya</taxon>
        <taxon>Ascomycota</taxon>
        <taxon>Pezizomycotina</taxon>
        <taxon>Sordariomycetes</taxon>
        <taxon>Hypocreomycetidae</taxon>
        <taxon>Glomerellales</taxon>
        <taxon>Glomerellaceae</taxon>
        <taxon>Colletotrichum</taxon>
    </lineage>
</organism>
<keyword evidence="3" id="KW-0687">Ribonucleoprotein</keyword>
<proteinExistence type="inferred from homology"/>
<dbReference type="InterPro" id="IPR018130">
    <property type="entry name" value="Ribosomal_uS2_CS"/>
</dbReference>
<comment type="caution">
    <text evidence="4">The sequence shown here is derived from an EMBL/GenBank/DDBJ whole genome shotgun (WGS) entry which is preliminary data.</text>
</comment>
<gene>
    <name evidence="4" type="ORF">CCHL11_03304</name>
</gene>
<dbReference type="InterPro" id="IPR023591">
    <property type="entry name" value="Ribosomal_uS2_flav_dom_sf"/>
</dbReference>
<dbReference type="GO" id="GO:0006412">
    <property type="term" value="P:translation"/>
    <property type="evidence" value="ECO:0007669"/>
    <property type="project" value="InterPro"/>
</dbReference>
<evidence type="ECO:0000313" key="5">
    <source>
        <dbReference type="Proteomes" id="UP000186583"/>
    </source>
</evidence>
<dbReference type="OrthoDB" id="2320368at2759"/>
<sequence length="401" mass="44428">MQGLFTNNLLPAGQRAVVAPVARSCHRAISTDTITGGITPEQLLAFEKQAAIDHFDRRERRRSAVKSAREAGVEEPDFESRDYMYPNFAGGYQAHRRVQKATRTIGSALSKPYVPSQLIKDPPKPEDVTLELLMASQTHMGHHTSRWNPANARYIYGVRQGIHIISLETTAAHLRRAARVVEEVAFRGGLILFVGTRQGQMDIVSKAAKLAGGCHLFTKWTPGNITNRDQINRGKPVKVVGPRDEKLDGFERLERTGRPLVPDLVVCLNPLENYTMLYECGLANVPTIGVIDTDANPDWVTYTIPANDDSFRSMAVIAGVLGRAGQQGQKRRLADAQNGVVAWKTPTETANFMALAQSKWGADMKKWRREMGDAASSREEKMLLDQLQVERTKAVDGELDA</sequence>
<dbReference type="InterPro" id="IPR005706">
    <property type="entry name" value="Ribosomal_uS2_bac/mit/plastid"/>
</dbReference>
<dbReference type="GO" id="GO:0005763">
    <property type="term" value="C:mitochondrial small ribosomal subunit"/>
    <property type="evidence" value="ECO:0007669"/>
    <property type="project" value="TreeGrafter"/>
</dbReference>
<dbReference type="NCBIfam" id="TIGR01011">
    <property type="entry name" value="rpsB_bact"/>
    <property type="match status" value="1"/>
</dbReference>
<comment type="similarity">
    <text evidence="1">Belongs to the universal ribosomal protein uS2 family.</text>
</comment>
<evidence type="ECO:0000256" key="2">
    <source>
        <dbReference type="ARBA" id="ARBA00022980"/>
    </source>
</evidence>
<dbReference type="PANTHER" id="PTHR12534:SF0">
    <property type="entry name" value="SMALL RIBOSOMAL SUBUNIT PROTEIN US2M"/>
    <property type="match status" value="1"/>
</dbReference>
<dbReference type="PANTHER" id="PTHR12534">
    <property type="entry name" value="30S RIBOSOMAL PROTEIN S2 PROKARYOTIC AND ORGANELLAR"/>
    <property type="match status" value="1"/>
</dbReference>
<dbReference type="GO" id="GO:0003735">
    <property type="term" value="F:structural constituent of ribosome"/>
    <property type="evidence" value="ECO:0007669"/>
    <property type="project" value="InterPro"/>
</dbReference>
<evidence type="ECO:0000313" key="4">
    <source>
        <dbReference type="EMBL" id="OLN96073.1"/>
    </source>
</evidence>
<dbReference type="HAMAP" id="MF_00291_B">
    <property type="entry name" value="Ribosomal_uS2_B"/>
    <property type="match status" value="1"/>
</dbReference>
<dbReference type="SUPFAM" id="SSF52313">
    <property type="entry name" value="Ribosomal protein S2"/>
    <property type="match status" value="1"/>
</dbReference>
<accession>A0A1Q8S3Q9</accession>
<keyword evidence="5" id="KW-1185">Reference proteome</keyword>
<keyword evidence="2 4" id="KW-0689">Ribosomal protein</keyword>
<name>A0A1Q8S3Q9_9PEZI</name>
<reference evidence="4 5" key="1">
    <citation type="submission" date="2016-11" db="EMBL/GenBank/DDBJ databases">
        <title>Draft Genome Assembly of Colletotrichum chlorophyti a pathogen of herbaceous plants.</title>
        <authorList>
            <person name="Gan P."/>
            <person name="Narusaka M."/>
            <person name="Tsushima A."/>
            <person name="Narusaka Y."/>
            <person name="Takano Y."/>
            <person name="Shirasu K."/>
        </authorList>
    </citation>
    <scope>NUCLEOTIDE SEQUENCE [LARGE SCALE GENOMIC DNA]</scope>
    <source>
        <strain evidence="4 5">NTL11</strain>
    </source>
</reference>
<dbReference type="EMBL" id="MPGH01000022">
    <property type="protein sequence ID" value="OLN96073.1"/>
    <property type="molecule type" value="Genomic_DNA"/>
</dbReference>
<dbReference type="Gene3D" id="3.40.50.10490">
    <property type="entry name" value="Glucose-6-phosphate isomerase like protein, domain 1"/>
    <property type="match status" value="1"/>
</dbReference>
<dbReference type="AlphaFoldDB" id="A0A1Q8S3Q9"/>
<dbReference type="Proteomes" id="UP000186583">
    <property type="component" value="Unassembled WGS sequence"/>
</dbReference>
<dbReference type="STRING" id="708187.A0A1Q8S3Q9"/>